<name>A0A1W1C4G9_9ZZZZ</name>
<accession>A0A1W1C4G9</accession>
<gene>
    <name evidence="2" type="ORF">MNB_SV-6-1872</name>
</gene>
<organism evidence="2">
    <name type="scientific">hydrothermal vent metagenome</name>
    <dbReference type="NCBI Taxonomy" id="652676"/>
    <lineage>
        <taxon>unclassified sequences</taxon>
        <taxon>metagenomes</taxon>
        <taxon>ecological metagenomes</taxon>
    </lineage>
</organism>
<keyword evidence="1" id="KW-0812">Transmembrane</keyword>
<feature type="transmembrane region" description="Helical" evidence="1">
    <location>
        <begin position="6"/>
        <end position="23"/>
    </location>
</feature>
<evidence type="ECO:0000256" key="1">
    <source>
        <dbReference type="SAM" id="Phobius"/>
    </source>
</evidence>
<feature type="transmembrane region" description="Helical" evidence="1">
    <location>
        <begin position="266"/>
        <end position="283"/>
    </location>
</feature>
<evidence type="ECO:0000313" key="2">
    <source>
        <dbReference type="EMBL" id="SFV60643.1"/>
    </source>
</evidence>
<keyword evidence="1" id="KW-1133">Transmembrane helix</keyword>
<proteinExistence type="predicted"/>
<keyword evidence="1" id="KW-0472">Membrane</keyword>
<feature type="transmembrane region" description="Helical" evidence="1">
    <location>
        <begin position="244"/>
        <end position="260"/>
    </location>
</feature>
<sequence length="347" mass="40290">MRLSRYLLILVAMVVGFSVNLSASKEYKYSYLPKKVYENQLFPITIIGIESDSSSSPKFEFDQSSKNQPIFKKPLIVQNGDDTFYTFYFKADEKIFHLPSLHIESGDKKIDMESSDIPIVRLKDRDDFSGVLAADMKIRTSQASTYDEENNLVTISIEAFEANIEDMYLKMVKEDGVENVKRDNAKVVAEYYAVVPSTQKNLKFTYFNTIKGQYLFLNVPIVIRSYSVSTQSEINPKDDSFDKLKKYTFIAFSIFFLLMFVWRRDFFYLILAALTLITLLTFYRPKEKICVEQGAPLYILPTDNSRISTKIDTRLDTPLLGKRLEFNKIEYKNKMIGWIKDEDICKD</sequence>
<protein>
    <submittedName>
        <fullName evidence="2">Putative periplasmic protein</fullName>
    </submittedName>
</protein>
<dbReference type="EMBL" id="FPHC01000061">
    <property type="protein sequence ID" value="SFV60643.1"/>
    <property type="molecule type" value="Genomic_DNA"/>
</dbReference>
<dbReference type="AlphaFoldDB" id="A0A1W1C4G9"/>
<reference evidence="2" key="1">
    <citation type="submission" date="2016-10" db="EMBL/GenBank/DDBJ databases">
        <authorList>
            <person name="de Groot N.N."/>
        </authorList>
    </citation>
    <scope>NUCLEOTIDE SEQUENCE</scope>
</reference>